<evidence type="ECO:0000313" key="1">
    <source>
        <dbReference type="EMBL" id="JAD52794.1"/>
    </source>
</evidence>
<dbReference type="EMBL" id="GBRH01245101">
    <property type="protein sequence ID" value="JAD52794.1"/>
    <property type="molecule type" value="Transcribed_RNA"/>
</dbReference>
<dbReference type="AlphaFoldDB" id="A0A0A9AM48"/>
<sequence>MNPIRKQAYNYTTQCKIILSTHSARLY</sequence>
<reference evidence="1" key="1">
    <citation type="submission" date="2014-09" db="EMBL/GenBank/DDBJ databases">
        <authorList>
            <person name="Magalhaes I.L.F."/>
            <person name="Oliveira U."/>
            <person name="Santos F.R."/>
            <person name="Vidigal T.H.D.A."/>
            <person name="Brescovit A.D."/>
            <person name="Santos A.J."/>
        </authorList>
    </citation>
    <scope>NUCLEOTIDE SEQUENCE</scope>
    <source>
        <tissue evidence="1">Shoot tissue taken approximately 20 cm above the soil surface</tissue>
    </source>
</reference>
<name>A0A0A9AM48_ARUDO</name>
<protein>
    <submittedName>
        <fullName evidence="1">Uncharacterized protein</fullName>
    </submittedName>
</protein>
<proteinExistence type="predicted"/>
<reference evidence="1" key="2">
    <citation type="journal article" date="2015" name="Data Brief">
        <title>Shoot transcriptome of the giant reed, Arundo donax.</title>
        <authorList>
            <person name="Barrero R.A."/>
            <person name="Guerrero F.D."/>
            <person name="Moolhuijzen P."/>
            <person name="Goolsby J.A."/>
            <person name="Tidwell J."/>
            <person name="Bellgard S.E."/>
            <person name="Bellgard M.I."/>
        </authorList>
    </citation>
    <scope>NUCLEOTIDE SEQUENCE</scope>
    <source>
        <tissue evidence="1">Shoot tissue taken approximately 20 cm above the soil surface</tissue>
    </source>
</reference>
<accession>A0A0A9AM48</accession>
<organism evidence="1">
    <name type="scientific">Arundo donax</name>
    <name type="common">Giant reed</name>
    <name type="synonym">Donax arundinaceus</name>
    <dbReference type="NCBI Taxonomy" id="35708"/>
    <lineage>
        <taxon>Eukaryota</taxon>
        <taxon>Viridiplantae</taxon>
        <taxon>Streptophyta</taxon>
        <taxon>Embryophyta</taxon>
        <taxon>Tracheophyta</taxon>
        <taxon>Spermatophyta</taxon>
        <taxon>Magnoliopsida</taxon>
        <taxon>Liliopsida</taxon>
        <taxon>Poales</taxon>
        <taxon>Poaceae</taxon>
        <taxon>PACMAD clade</taxon>
        <taxon>Arundinoideae</taxon>
        <taxon>Arundineae</taxon>
        <taxon>Arundo</taxon>
    </lineage>
</organism>